<reference evidence="1" key="1">
    <citation type="submission" date="2019-11" db="EMBL/GenBank/DDBJ databases">
        <authorList>
            <person name="Feng L."/>
        </authorList>
    </citation>
    <scope>NUCLEOTIDE SEQUENCE</scope>
    <source>
        <strain evidence="1">FplautiiLFYP42</strain>
    </source>
</reference>
<organism evidence="1">
    <name type="scientific">Flavonifractor plautii</name>
    <name type="common">Fusobacterium plautii</name>
    <dbReference type="NCBI Taxonomy" id="292800"/>
    <lineage>
        <taxon>Bacteria</taxon>
        <taxon>Bacillati</taxon>
        <taxon>Bacillota</taxon>
        <taxon>Clostridia</taxon>
        <taxon>Eubacteriales</taxon>
        <taxon>Oscillospiraceae</taxon>
        <taxon>Flavonifractor</taxon>
    </lineage>
</organism>
<evidence type="ECO:0000313" key="1">
    <source>
        <dbReference type="EMBL" id="VYU28836.1"/>
    </source>
</evidence>
<protein>
    <submittedName>
        <fullName evidence="1">Uncharacterized protein</fullName>
    </submittedName>
</protein>
<sequence length="116" mass="13060">MTRMICLDGEIYNADLIVEVEETRDGKLKVLLDDGSTFVTAMENKPTIMGEDFIVSLVPCNSAVTLHYHHRRDKCLVSPVSYFAITAAGTLRPVNSDGIFMEDMPDATYHGMWPRY</sequence>
<gene>
    <name evidence="1" type="ORF">FPLFYP42_01825</name>
</gene>
<proteinExistence type="predicted"/>
<dbReference type="EMBL" id="CACRUB010000031">
    <property type="protein sequence ID" value="VYU28836.1"/>
    <property type="molecule type" value="Genomic_DNA"/>
</dbReference>
<name>A0A6N3DHX1_FLAPL</name>
<dbReference type="RefSeq" id="WP_156621549.1">
    <property type="nucleotide sequence ID" value="NZ_BAABXT010000001.1"/>
</dbReference>
<dbReference type="AlphaFoldDB" id="A0A6N3DHX1"/>
<accession>A0A6N3DHX1</accession>